<comment type="similarity">
    <text evidence="1">Belongs to the LysR transcriptional regulatory family.</text>
</comment>
<keyword evidence="3" id="KW-0238">DNA-binding</keyword>
<comment type="caution">
    <text evidence="6">The sequence shown here is derived from an EMBL/GenBank/DDBJ whole genome shotgun (WGS) entry which is preliminary data.</text>
</comment>
<dbReference type="RefSeq" id="WP_408335724.1">
    <property type="nucleotide sequence ID" value="NZ_JAQQFH010000059.1"/>
</dbReference>
<dbReference type="PANTHER" id="PTHR30537">
    <property type="entry name" value="HTH-TYPE TRANSCRIPTIONAL REGULATOR"/>
    <property type="match status" value="1"/>
</dbReference>
<evidence type="ECO:0000259" key="5">
    <source>
        <dbReference type="PROSITE" id="PS50931"/>
    </source>
</evidence>
<dbReference type="CDD" id="cd08422">
    <property type="entry name" value="PBP2_CrgA_like"/>
    <property type="match status" value="1"/>
</dbReference>
<dbReference type="EMBL" id="JAQQFN010000050">
    <property type="protein sequence ID" value="MFL9888830.1"/>
    <property type="molecule type" value="Genomic_DNA"/>
</dbReference>
<evidence type="ECO:0000256" key="1">
    <source>
        <dbReference type="ARBA" id="ARBA00009437"/>
    </source>
</evidence>
<evidence type="ECO:0000256" key="2">
    <source>
        <dbReference type="ARBA" id="ARBA00023015"/>
    </source>
</evidence>
<dbReference type="Proteomes" id="UP001629249">
    <property type="component" value="Unassembled WGS sequence"/>
</dbReference>
<keyword evidence="4" id="KW-0804">Transcription</keyword>
<dbReference type="InterPro" id="IPR058163">
    <property type="entry name" value="LysR-type_TF_proteobact-type"/>
</dbReference>
<proteinExistence type="inferred from homology"/>
<dbReference type="InterPro" id="IPR005119">
    <property type="entry name" value="LysR_subst-bd"/>
</dbReference>
<dbReference type="PANTHER" id="PTHR30537:SF5">
    <property type="entry name" value="HTH-TYPE TRANSCRIPTIONAL ACTIVATOR TTDR-RELATED"/>
    <property type="match status" value="1"/>
</dbReference>
<dbReference type="InterPro" id="IPR036388">
    <property type="entry name" value="WH-like_DNA-bd_sf"/>
</dbReference>
<keyword evidence="7" id="KW-1185">Reference proteome</keyword>
<dbReference type="Pfam" id="PF00126">
    <property type="entry name" value="HTH_1"/>
    <property type="match status" value="1"/>
</dbReference>
<evidence type="ECO:0000313" key="7">
    <source>
        <dbReference type="Proteomes" id="UP001629249"/>
    </source>
</evidence>
<organism evidence="6 7">
    <name type="scientific">Paraburkholderia agricolaris</name>
    <dbReference type="NCBI Taxonomy" id="2152888"/>
    <lineage>
        <taxon>Bacteria</taxon>
        <taxon>Pseudomonadati</taxon>
        <taxon>Pseudomonadota</taxon>
        <taxon>Betaproteobacteria</taxon>
        <taxon>Burkholderiales</taxon>
        <taxon>Burkholderiaceae</taxon>
        <taxon>Paraburkholderia</taxon>
    </lineage>
</organism>
<dbReference type="SUPFAM" id="SSF53850">
    <property type="entry name" value="Periplasmic binding protein-like II"/>
    <property type="match status" value="1"/>
</dbReference>
<dbReference type="Gene3D" id="3.40.190.290">
    <property type="match status" value="1"/>
</dbReference>
<dbReference type="PROSITE" id="PS50931">
    <property type="entry name" value="HTH_LYSR"/>
    <property type="match status" value="1"/>
</dbReference>
<evidence type="ECO:0000256" key="4">
    <source>
        <dbReference type="ARBA" id="ARBA00023163"/>
    </source>
</evidence>
<accession>A0ABW9A1H9</accession>
<sequence>MNLLRNMRVFVRVAEAGSFTAGAEQSDMTTGQASRFISDLEAHLRTRLFNRTTRRIALTDAGNRYLHRCKEILTLIDASEAEAGDARTSPTGVLRIHAPLSFGQIYVVPALTHYLERYPLVRADVTLSQRFPDLLDEGFDVAFQVATANLPDSALVSARICTMPTVLCASPKYIQRHGAPRSVPELHQHTCLQLVTPHFPVDRWKFEGRDGVAEIELRPGKLRVNSADALAVALVEGFGIGPLPMLSALSALQSGALVRVLPDYELQGTAVYATYLSREYLDAKIRTWIAFLREFVTEALSAHHTECSSSDA</sequence>
<evidence type="ECO:0000256" key="3">
    <source>
        <dbReference type="ARBA" id="ARBA00023125"/>
    </source>
</evidence>
<protein>
    <submittedName>
        <fullName evidence="6">LysR family transcriptional regulator</fullName>
    </submittedName>
</protein>
<keyword evidence="2" id="KW-0805">Transcription regulation</keyword>
<gene>
    <name evidence="6" type="ORF">PQR66_37790</name>
</gene>
<dbReference type="InterPro" id="IPR000847">
    <property type="entry name" value="LysR_HTH_N"/>
</dbReference>
<dbReference type="SUPFAM" id="SSF46785">
    <property type="entry name" value="Winged helix' DNA-binding domain"/>
    <property type="match status" value="1"/>
</dbReference>
<name>A0ABW9A1H9_9BURK</name>
<dbReference type="Gene3D" id="1.10.10.10">
    <property type="entry name" value="Winged helix-like DNA-binding domain superfamily/Winged helix DNA-binding domain"/>
    <property type="match status" value="1"/>
</dbReference>
<evidence type="ECO:0000313" key="6">
    <source>
        <dbReference type="EMBL" id="MFL9888830.1"/>
    </source>
</evidence>
<dbReference type="Pfam" id="PF03466">
    <property type="entry name" value="LysR_substrate"/>
    <property type="match status" value="1"/>
</dbReference>
<dbReference type="InterPro" id="IPR036390">
    <property type="entry name" value="WH_DNA-bd_sf"/>
</dbReference>
<reference evidence="6 7" key="1">
    <citation type="journal article" date="2024" name="Chem. Sci.">
        <title>Discovery of megapolipeptins by genome mining of a Burkholderiales bacteria collection.</title>
        <authorList>
            <person name="Paulo B.S."/>
            <person name="Recchia M.J.J."/>
            <person name="Lee S."/>
            <person name="Fergusson C.H."/>
            <person name="Romanowski S.B."/>
            <person name="Hernandez A."/>
            <person name="Krull N."/>
            <person name="Liu D.Y."/>
            <person name="Cavanagh H."/>
            <person name="Bos A."/>
            <person name="Gray C.A."/>
            <person name="Murphy B.T."/>
            <person name="Linington R.G."/>
            <person name="Eustaquio A.S."/>
        </authorList>
    </citation>
    <scope>NUCLEOTIDE SEQUENCE [LARGE SCALE GENOMIC DNA]</scope>
    <source>
        <strain evidence="6 7">RL16-012-BIC-B</strain>
    </source>
</reference>
<feature type="domain" description="HTH lysR-type" evidence="5">
    <location>
        <begin position="1"/>
        <end position="59"/>
    </location>
</feature>